<dbReference type="GeneTree" id="ENSGT00940000158373"/>
<gene>
    <name evidence="1" type="primary">TRIM36</name>
</gene>
<dbReference type="Bgee" id="ENSGGOG00000016765">
    <property type="expression patterns" value="Expressed in testis and 2 other cell types or tissues"/>
</dbReference>
<dbReference type="Proteomes" id="UP000001519">
    <property type="component" value="Chromosome 5"/>
</dbReference>
<proteinExistence type="predicted"/>
<reference evidence="2" key="1">
    <citation type="submission" date="2011-05" db="EMBL/GenBank/DDBJ databases">
        <title>Insights into the evolution of the great apes provided by the gorilla genome.</title>
        <authorList>
            <person name="Scally A."/>
        </authorList>
    </citation>
    <scope>NUCLEOTIDE SEQUENCE [LARGE SCALE GENOMIC DNA]</scope>
</reference>
<organism evidence="1 2">
    <name type="scientific">Gorilla gorilla gorilla</name>
    <name type="common">Western lowland gorilla</name>
    <dbReference type="NCBI Taxonomy" id="9595"/>
    <lineage>
        <taxon>Eukaryota</taxon>
        <taxon>Metazoa</taxon>
        <taxon>Chordata</taxon>
        <taxon>Craniata</taxon>
        <taxon>Vertebrata</taxon>
        <taxon>Euteleostomi</taxon>
        <taxon>Mammalia</taxon>
        <taxon>Eutheria</taxon>
        <taxon>Euarchontoglires</taxon>
        <taxon>Primates</taxon>
        <taxon>Haplorrhini</taxon>
        <taxon>Catarrhini</taxon>
        <taxon>Hominidae</taxon>
        <taxon>Gorilla</taxon>
    </lineage>
</organism>
<accession>A0A2I2Z4Z9</accession>
<evidence type="ECO:0000313" key="2">
    <source>
        <dbReference type="Proteomes" id="UP000001519"/>
    </source>
</evidence>
<evidence type="ECO:0000313" key="1">
    <source>
        <dbReference type="Ensembl" id="ENSGGOP00000042075.1"/>
    </source>
</evidence>
<name>A0A2I2Z4Z9_GORGO</name>
<protein>
    <submittedName>
        <fullName evidence="1">Tripartite motif containing 36</fullName>
    </submittedName>
</protein>
<keyword evidence="2" id="KW-1185">Reference proteome</keyword>
<dbReference type="RefSeq" id="XP_018884060.1">
    <property type="nucleotide sequence ID" value="XM_019028515.4"/>
</dbReference>
<dbReference type="Ensembl" id="ENSGGOT00000062260.1">
    <property type="protein sequence ID" value="ENSGGOP00000042075.1"/>
    <property type="gene ID" value="ENSGGOG00000016765.3"/>
</dbReference>
<dbReference type="CTD" id="55521"/>
<dbReference type="GeneID" id="101145553"/>
<dbReference type="EMBL" id="CABD030040415">
    <property type="status" value="NOT_ANNOTATED_CDS"/>
    <property type="molecule type" value="Genomic_DNA"/>
</dbReference>
<sequence>MSESGEMSEFGYIMELIAKGKMPDWRRGYRCRQGCGKTTELATARDFSQTGNKSGKHFKT</sequence>
<reference evidence="1 2" key="2">
    <citation type="journal article" date="2012" name="Nature">
        <title>Insights into hominid evolution from the gorilla genome sequence.</title>
        <authorList>
            <person name="Scally A."/>
            <person name="Dutheil J.Y."/>
            <person name="Hillier L.W."/>
            <person name="Jordan G.E."/>
            <person name="Goodhead I."/>
            <person name="Herrero J."/>
            <person name="Hobolth A."/>
            <person name="Lappalainen T."/>
            <person name="Mailund T."/>
            <person name="Marques-Bonet T."/>
            <person name="McCarthy S."/>
            <person name="Montgomery S.H."/>
            <person name="Schwalie P.C."/>
            <person name="Tang Y.A."/>
            <person name="Ward M.C."/>
            <person name="Xue Y."/>
            <person name="Yngvadottir B."/>
            <person name="Alkan C."/>
            <person name="Andersen L.N."/>
            <person name="Ayub Q."/>
            <person name="Ball E.V."/>
            <person name="Beal K."/>
            <person name="Bradley B.J."/>
            <person name="Chen Y."/>
            <person name="Clee C.M."/>
            <person name="Fitzgerald S."/>
            <person name="Graves T.A."/>
            <person name="Gu Y."/>
            <person name="Heath P."/>
            <person name="Heger A."/>
            <person name="Karakoc E."/>
            <person name="Kolb-Kokocinski A."/>
            <person name="Laird G.K."/>
            <person name="Lunter G."/>
            <person name="Meader S."/>
            <person name="Mort M."/>
            <person name="Mullikin J.C."/>
            <person name="Munch K."/>
            <person name="O'Connor T.D."/>
            <person name="Phillips A.D."/>
            <person name="Prado-Martinez J."/>
            <person name="Rogers A.S."/>
            <person name="Sajjadian S."/>
            <person name="Schmidt D."/>
            <person name="Shaw K."/>
            <person name="Simpson J.T."/>
            <person name="Stenson P.D."/>
            <person name="Turner D.J."/>
            <person name="Vigilant L."/>
            <person name="Vilella A.J."/>
            <person name="Whitener W."/>
            <person name="Zhu B."/>
            <person name="Cooper D.N."/>
            <person name="de Jong P."/>
            <person name="Dermitzakis E.T."/>
            <person name="Eichler E.E."/>
            <person name="Flicek P."/>
            <person name="Goldman N."/>
            <person name="Mundy N.I."/>
            <person name="Ning Z."/>
            <person name="Odom D.T."/>
            <person name="Ponting C.P."/>
            <person name="Quail M.A."/>
            <person name="Ryder O.A."/>
            <person name="Searle S.M."/>
            <person name="Warren W.C."/>
            <person name="Wilson R.K."/>
            <person name="Schierup M.H."/>
            <person name="Rogers J."/>
            <person name="Tyler-Smith C."/>
            <person name="Durbin R."/>
        </authorList>
    </citation>
    <scope>NUCLEOTIDE SEQUENCE [LARGE SCALE GENOMIC DNA]</scope>
</reference>
<reference evidence="1" key="4">
    <citation type="submission" date="2025-09" db="UniProtKB">
        <authorList>
            <consortium name="Ensembl"/>
        </authorList>
    </citation>
    <scope>IDENTIFICATION</scope>
</reference>
<reference evidence="1" key="3">
    <citation type="submission" date="2025-08" db="UniProtKB">
        <authorList>
            <consortium name="Ensembl"/>
        </authorList>
    </citation>
    <scope>IDENTIFICATION</scope>
</reference>
<dbReference type="AlphaFoldDB" id="A0A2I2Z4Z9"/>
<dbReference type="EMBL" id="CABD030040416">
    <property type="status" value="NOT_ANNOTATED_CDS"/>
    <property type="molecule type" value="Genomic_DNA"/>
</dbReference>